<dbReference type="KEGG" id="eus:EUTSA_v10002231mg"/>
<dbReference type="PANTHER" id="PTHR47074:SF11">
    <property type="entry name" value="REVERSE TRANSCRIPTASE-LIKE PROTEIN"/>
    <property type="match status" value="1"/>
</dbReference>
<evidence type="ECO:0008006" key="4">
    <source>
        <dbReference type="Google" id="ProtNLM"/>
    </source>
</evidence>
<dbReference type="Proteomes" id="UP000030689">
    <property type="component" value="Unassembled WGS sequence"/>
</dbReference>
<dbReference type="EMBL" id="KI517398">
    <property type="protein sequence ID" value="ESQ50260.1"/>
    <property type="molecule type" value="Genomic_DNA"/>
</dbReference>
<dbReference type="InterPro" id="IPR012337">
    <property type="entry name" value="RNaseH-like_sf"/>
</dbReference>
<proteinExistence type="predicted"/>
<name>V4LIA0_EUTSA</name>
<sequence>MVPPGIGNESEKSYRTTKAPSDCSHLVRHAPPRSFSGFIRKMGTVEAILVGVQFFNRGILVDFSCKTYGSRETVTHVLRDCPFARSGISDARAWQEAQKRKPATTHNQLNPPPAYEQANIRCYVDAAWQAESLSCGMGMVFEYSNGNHTSSFSSSRHHVSSALAAEAWAIREALLLSLNEVYAIVSDIRQLTISFSSISFVYILQTLNTAADFIAKEALRAILIDVP</sequence>
<protein>
    <recommendedName>
        <fullName evidence="4">RNase H type-1 domain-containing protein</fullName>
    </recommendedName>
</protein>
<dbReference type="SUPFAM" id="SSF53098">
    <property type="entry name" value="Ribonuclease H-like"/>
    <property type="match status" value="1"/>
</dbReference>
<evidence type="ECO:0000256" key="1">
    <source>
        <dbReference type="SAM" id="MobiDB-lite"/>
    </source>
</evidence>
<keyword evidence="3" id="KW-1185">Reference proteome</keyword>
<accession>V4LIA0</accession>
<evidence type="ECO:0000313" key="3">
    <source>
        <dbReference type="Proteomes" id="UP000030689"/>
    </source>
</evidence>
<dbReference type="Gramene" id="ESQ50260">
    <property type="protein sequence ID" value="ESQ50260"/>
    <property type="gene ID" value="EUTSA_v10002231mg"/>
</dbReference>
<dbReference type="InterPro" id="IPR044730">
    <property type="entry name" value="RNase_H-like_dom_plant"/>
</dbReference>
<dbReference type="InterPro" id="IPR052929">
    <property type="entry name" value="RNase_H-like_EbsB-rel"/>
</dbReference>
<gene>
    <name evidence="2" type="ORF">EUTSA_v10002231mg</name>
</gene>
<dbReference type="eggNOG" id="KOG1075">
    <property type="taxonomic scope" value="Eukaryota"/>
</dbReference>
<dbReference type="CDD" id="cd06222">
    <property type="entry name" value="RNase_H_like"/>
    <property type="match status" value="1"/>
</dbReference>
<dbReference type="PANTHER" id="PTHR47074">
    <property type="entry name" value="BNAC02G40300D PROTEIN"/>
    <property type="match status" value="1"/>
</dbReference>
<organism evidence="2 3">
    <name type="scientific">Eutrema salsugineum</name>
    <name type="common">Saltwater cress</name>
    <name type="synonym">Sisymbrium salsugineum</name>
    <dbReference type="NCBI Taxonomy" id="72664"/>
    <lineage>
        <taxon>Eukaryota</taxon>
        <taxon>Viridiplantae</taxon>
        <taxon>Streptophyta</taxon>
        <taxon>Embryophyta</taxon>
        <taxon>Tracheophyta</taxon>
        <taxon>Spermatophyta</taxon>
        <taxon>Magnoliopsida</taxon>
        <taxon>eudicotyledons</taxon>
        <taxon>Gunneridae</taxon>
        <taxon>Pentapetalae</taxon>
        <taxon>rosids</taxon>
        <taxon>malvids</taxon>
        <taxon>Brassicales</taxon>
        <taxon>Brassicaceae</taxon>
        <taxon>Eutremeae</taxon>
        <taxon>Eutrema</taxon>
    </lineage>
</organism>
<evidence type="ECO:0000313" key="2">
    <source>
        <dbReference type="EMBL" id="ESQ50260.1"/>
    </source>
</evidence>
<reference evidence="2 3" key="1">
    <citation type="journal article" date="2013" name="Front. Plant Sci.">
        <title>The Reference Genome of the Halophytic Plant Eutrema salsugineum.</title>
        <authorList>
            <person name="Yang R."/>
            <person name="Jarvis D.E."/>
            <person name="Chen H."/>
            <person name="Beilstein M.A."/>
            <person name="Grimwood J."/>
            <person name="Jenkins J."/>
            <person name="Shu S."/>
            <person name="Prochnik S."/>
            <person name="Xin M."/>
            <person name="Ma C."/>
            <person name="Schmutz J."/>
            <person name="Wing R.A."/>
            <person name="Mitchell-Olds T."/>
            <person name="Schumaker K.S."/>
            <person name="Wang X."/>
        </authorList>
    </citation>
    <scope>NUCLEOTIDE SEQUENCE [LARGE SCALE GENOMIC DNA]</scope>
</reference>
<feature type="region of interest" description="Disordered" evidence="1">
    <location>
        <begin position="1"/>
        <end position="23"/>
    </location>
</feature>
<dbReference type="AlphaFoldDB" id="V4LIA0"/>